<dbReference type="InterPro" id="IPR023016">
    <property type="entry name" value="HisA/PriA"/>
</dbReference>
<feature type="active site" description="Proton acceptor" evidence="9">
    <location>
        <position position="9"/>
    </location>
</feature>
<dbReference type="EMBL" id="CP013118">
    <property type="protein sequence ID" value="ALO15387.1"/>
    <property type="molecule type" value="Genomic_DNA"/>
</dbReference>
<keyword evidence="5 9" id="KW-0963">Cytoplasm</keyword>
<keyword evidence="8 9" id="KW-0413">Isomerase</keyword>
<comment type="subcellular location">
    <subcellularLocation>
        <location evidence="2 9 11">Cytoplasm</location>
    </subcellularLocation>
</comment>
<dbReference type="InterPro" id="IPR044524">
    <property type="entry name" value="Isoase_HisA-like"/>
</dbReference>
<evidence type="ECO:0000313" key="13">
    <source>
        <dbReference type="Proteomes" id="UP000064893"/>
    </source>
</evidence>
<dbReference type="InterPro" id="IPR006063">
    <property type="entry name" value="HisA_bact_arch"/>
</dbReference>
<dbReference type="EC" id="5.3.1.16" evidence="9 11"/>
<keyword evidence="6 9" id="KW-0028">Amino-acid biosynthesis</keyword>
<comment type="pathway">
    <text evidence="3 9 11">Amino-acid biosynthesis; L-histidine biosynthesis; L-histidine from 5-phospho-alpha-D-ribose 1-diphosphate: step 4/9.</text>
</comment>
<dbReference type="Pfam" id="PF00977">
    <property type="entry name" value="His_biosynth"/>
    <property type="match status" value="1"/>
</dbReference>
<evidence type="ECO:0000256" key="2">
    <source>
        <dbReference type="ARBA" id="ARBA00004496"/>
    </source>
</evidence>
<dbReference type="OrthoDB" id="9807749at2"/>
<dbReference type="PANTHER" id="PTHR43090:SF2">
    <property type="entry name" value="1-(5-PHOSPHORIBOSYL)-5-[(5-PHOSPHORIBOSYLAMINO)METHYLIDENEAMINO] IMIDAZOLE-4-CARBOXAMIDE ISOMERASE"/>
    <property type="match status" value="1"/>
</dbReference>
<evidence type="ECO:0000313" key="12">
    <source>
        <dbReference type="EMBL" id="ALO15387.1"/>
    </source>
</evidence>
<dbReference type="GO" id="GO:0000105">
    <property type="term" value="P:L-histidine biosynthetic process"/>
    <property type="evidence" value="ECO:0007669"/>
    <property type="project" value="UniProtKB-UniRule"/>
</dbReference>
<feature type="active site" description="Proton donor" evidence="9">
    <location>
        <position position="131"/>
    </location>
</feature>
<dbReference type="InterPro" id="IPR013785">
    <property type="entry name" value="Aldolase_TIM"/>
</dbReference>
<evidence type="ECO:0000256" key="9">
    <source>
        <dbReference type="HAMAP-Rule" id="MF_01014"/>
    </source>
</evidence>
<evidence type="ECO:0000256" key="1">
    <source>
        <dbReference type="ARBA" id="ARBA00000901"/>
    </source>
</evidence>
<keyword evidence="13" id="KW-1185">Reference proteome</keyword>
<dbReference type="InterPro" id="IPR006062">
    <property type="entry name" value="His_biosynth"/>
</dbReference>
<dbReference type="STRING" id="1307839.L21SP5_01745"/>
<evidence type="ECO:0000256" key="4">
    <source>
        <dbReference type="ARBA" id="ARBA00009667"/>
    </source>
</evidence>
<comment type="catalytic activity">
    <reaction evidence="1 9 11">
        <text>1-(5-phospho-beta-D-ribosyl)-5-[(5-phospho-beta-D-ribosylamino)methylideneamino]imidazole-4-carboxamide = 5-[(5-phospho-1-deoxy-D-ribulos-1-ylimino)methylamino]-1-(5-phospho-beta-D-ribosyl)imidazole-4-carboxamide</text>
        <dbReference type="Rhea" id="RHEA:15469"/>
        <dbReference type="ChEBI" id="CHEBI:58435"/>
        <dbReference type="ChEBI" id="CHEBI:58525"/>
        <dbReference type="EC" id="5.3.1.16"/>
    </reaction>
</comment>
<name>A0A0S2HZF2_9BACT</name>
<dbReference type="Proteomes" id="UP000064893">
    <property type="component" value="Chromosome"/>
</dbReference>
<dbReference type="SUPFAM" id="SSF51366">
    <property type="entry name" value="Ribulose-phoshate binding barrel"/>
    <property type="match status" value="1"/>
</dbReference>
<evidence type="ECO:0000256" key="5">
    <source>
        <dbReference type="ARBA" id="ARBA00022490"/>
    </source>
</evidence>
<dbReference type="KEGG" id="blq:L21SP5_01745"/>
<reference evidence="12 13" key="1">
    <citation type="submission" date="2015-11" db="EMBL/GenBank/DDBJ databases">
        <title>Description and complete genome sequence of a novel strain predominating in hypersaline microbial mats and representing a new family of the Bacteriodetes phylum.</title>
        <authorList>
            <person name="Spring S."/>
            <person name="Bunk B."/>
            <person name="Sproer C."/>
            <person name="Klenk H.-P."/>
        </authorList>
    </citation>
    <scope>NUCLEOTIDE SEQUENCE [LARGE SCALE GENOMIC DNA]</scope>
    <source>
        <strain evidence="12 13">L21-Spi-D4</strain>
    </source>
</reference>
<protein>
    <recommendedName>
        <fullName evidence="9 11">1-(5-phosphoribosyl)-5-[(5-phosphoribosylamino)methylideneamino] imidazole-4-carboxamide isomerase</fullName>
        <ecNumber evidence="9 11">5.3.1.16</ecNumber>
    </recommendedName>
    <alternativeName>
        <fullName evidence="9">Phosphoribosylformimino-5-aminoimidazole carboxamide ribotide isomerase</fullName>
    </alternativeName>
</protein>
<proteinExistence type="inferred from homology"/>
<accession>A0A0S2HZF2</accession>
<evidence type="ECO:0000256" key="6">
    <source>
        <dbReference type="ARBA" id="ARBA00022605"/>
    </source>
</evidence>
<gene>
    <name evidence="9 12" type="primary">hisA</name>
    <name evidence="12" type="ORF">L21SP5_01745</name>
</gene>
<comment type="similarity">
    <text evidence="4 9 10">Belongs to the HisA/HisF family.</text>
</comment>
<evidence type="ECO:0000256" key="3">
    <source>
        <dbReference type="ARBA" id="ARBA00005133"/>
    </source>
</evidence>
<evidence type="ECO:0000256" key="7">
    <source>
        <dbReference type="ARBA" id="ARBA00023102"/>
    </source>
</evidence>
<dbReference type="HAMAP" id="MF_01014">
    <property type="entry name" value="HisA"/>
    <property type="match status" value="1"/>
</dbReference>
<sequence length="242" mass="26663">MIEIIPAIDIINGECVRLKQGDFSQKTTYGLDPVDVAKEFESYGAKKLHIVDLDAAKTGRQKNIETIKRVALSTNLTIDVGGGIKTTAQVENLLNSGIGAVNIGSTALTQPELFINWLNWFGRDRIWLSADVRKEHISINGWQKQTNTNIVKLLKEFTQCGLKTAVITAIERDGMMKGPDIKLYEKINSLFPGLTIIASGGVSARVDLMELDQVGISKAIVGKALYETSQESLNLKTWMKNL</sequence>
<dbReference type="GO" id="GO:0000162">
    <property type="term" value="P:L-tryptophan biosynthetic process"/>
    <property type="evidence" value="ECO:0007669"/>
    <property type="project" value="TreeGrafter"/>
</dbReference>
<dbReference type="PATRIC" id="fig|1307839.3.peg.1849"/>
<dbReference type="GO" id="GO:0005737">
    <property type="term" value="C:cytoplasm"/>
    <property type="evidence" value="ECO:0007669"/>
    <property type="project" value="UniProtKB-SubCell"/>
</dbReference>
<dbReference type="InterPro" id="IPR011060">
    <property type="entry name" value="RibuloseP-bd_barrel"/>
</dbReference>
<evidence type="ECO:0000256" key="11">
    <source>
        <dbReference type="RuleBase" id="RU003658"/>
    </source>
</evidence>
<dbReference type="Gene3D" id="3.20.20.70">
    <property type="entry name" value="Aldolase class I"/>
    <property type="match status" value="1"/>
</dbReference>
<dbReference type="CDD" id="cd04732">
    <property type="entry name" value="HisA"/>
    <property type="match status" value="1"/>
</dbReference>
<dbReference type="NCBIfam" id="TIGR00007">
    <property type="entry name" value="1-(5-phosphoribosyl)-5-[(5-phosphoribosylamino)methylideneamino]imidazole-4-carboxamide isomerase"/>
    <property type="match status" value="1"/>
</dbReference>
<dbReference type="AlphaFoldDB" id="A0A0S2HZF2"/>
<dbReference type="FunFam" id="3.20.20.70:FF:000009">
    <property type="entry name" value="1-(5-phosphoribosyl)-5-[(5-phosphoribosylamino)methylideneamino] imidazole-4-carboxamide isomerase"/>
    <property type="match status" value="1"/>
</dbReference>
<evidence type="ECO:0000256" key="8">
    <source>
        <dbReference type="ARBA" id="ARBA00023235"/>
    </source>
</evidence>
<dbReference type="GO" id="GO:0003949">
    <property type="term" value="F:1-(5-phosphoribosyl)-5-[(5-phosphoribosylamino)methylideneamino]imidazole-4-carboxamide isomerase activity"/>
    <property type="evidence" value="ECO:0007669"/>
    <property type="project" value="UniProtKB-UniRule"/>
</dbReference>
<dbReference type="RefSeq" id="WP_057952852.1">
    <property type="nucleotide sequence ID" value="NZ_CP013118.1"/>
</dbReference>
<dbReference type="UniPathway" id="UPA00031">
    <property type="reaction ID" value="UER00009"/>
</dbReference>
<organism evidence="12 13">
    <name type="scientific">Salinivirga cyanobacteriivorans</name>
    <dbReference type="NCBI Taxonomy" id="1307839"/>
    <lineage>
        <taxon>Bacteria</taxon>
        <taxon>Pseudomonadati</taxon>
        <taxon>Bacteroidota</taxon>
        <taxon>Bacteroidia</taxon>
        <taxon>Bacteroidales</taxon>
        <taxon>Salinivirgaceae</taxon>
        <taxon>Salinivirga</taxon>
    </lineage>
</organism>
<keyword evidence="7 9" id="KW-0368">Histidine biosynthesis</keyword>
<evidence type="ECO:0000256" key="10">
    <source>
        <dbReference type="RuleBase" id="RU003657"/>
    </source>
</evidence>
<dbReference type="PANTHER" id="PTHR43090">
    <property type="entry name" value="1-(5-PHOSPHORIBOSYL)-5-[(5-PHOSPHORIBOSYLAMINO)METHYLIDENEAMINO] IMIDAZOLE-4-CARBOXAMIDE ISOMERASE"/>
    <property type="match status" value="1"/>
</dbReference>